<dbReference type="PROSITE" id="PS50011">
    <property type="entry name" value="PROTEIN_KINASE_DOM"/>
    <property type="match status" value="1"/>
</dbReference>
<organism evidence="3 4">
    <name type="scientific">Glomus cerebriforme</name>
    <dbReference type="NCBI Taxonomy" id="658196"/>
    <lineage>
        <taxon>Eukaryota</taxon>
        <taxon>Fungi</taxon>
        <taxon>Fungi incertae sedis</taxon>
        <taxon>Mucoromycota</taxon>
        <taxon>Glomeromycotina</taxon>
        <taxon>Glomeromycetes</taxon>
        <taxon>Glomerales</taxon>
        <taxon>Glomeraceae</taxon>
        <taxon>Glomus</taxon>
    </lineage>
</organism>
<dbReference type="Pfam" id="PF00069">
    <property type="entry name" value="Pkinase"/>
    <property type="match status" value="1"/>
</dbReference>
<evidence type="ECO:0000256" key="1">
    <source>
        <dbReference type="PROSITE-ProRule" id="PRU10141"/>
    </source>
</evidence>
<dbReference type="Gene3D" id="3.30.200.20">
    <property type="entry name" value="Phosphorylase Kinase, domain 1"/>
    <property type="match status" value="1"/>
</dbReference>
<dbReference type="InterPro" id="IPR017441">
    <property type="entry name" value="Protein_kinase_ATP_BS"/>
</dbReference>
<name>A0A397SN32_9GLOM</name>
<dbReference type="EMBL" id="QKYT01000523">
    <property type="protein sequence ID" value="RIA84024.1"/>
    <property type="molecule type" value="Genomic_DNA"/>
</dbReference>
<dbReference type="InterPro" id="IPR000719">
    <property type="entry name" value="Prot_kinase_dom"/>
</dbReference>
<evidence type="ECO:0000259" key="2">
    <source>
        <dbReference type="PROSITE" id="PS50011"/>
    </source>
</evidence>
<reference evidence="3 4" key="1">
    <citation type="submission" date="2018-06" db="EMBL/GenBank/DDBJ databases">
        <title>Comparative genomics reveals the genomic features of Rhizophagus irregularis, R. cerebriforme, R. diaphanum and Gigaspora rosea, and their symbiotic lifestyle signature.</title>
        <authorList>
            <person name="Morin E."/>
            <person name="San Clemente H."/>
            <person name="Chen E.C.H."/>
            <person name="De La Providencia I."/>
            <person name="Hainaut M."/>
            <person name="Kuo A."/>
            <person name="Kohler A."/>
            <person name="Murat C."/>
            <person name="Tang N."/>
            <person name="Roy S."/>
            <person name="Loubradou J."/>
            <person name="Henrissat B."/>
            <person name="Grigoriev I.V."/>
            <person name="Corradi N."/>
            <person name="Roux C."/>
            <person name="Martin F.M."/>
        </authorList>
    </citation>
    <scope>NUCLEOTIDE SEQUENCE [LARGE SCALE GENOMIC DNA]</scope>
    <source>
        <strain evidence="3 4">DAOM 227022</strain>
    </source>
</reference>
<dbReference type="InterPro" id="IPR011009">
    <property type="entry name" value="Kinase-like_dom_sf"/>
</dbReference>
<dbReference type="GO" id="GO:0004672">
    <property type="term" value="F:protein kinase activity"/>
    <property type="evidence" value="ECO:0007669"/>
    <property type="project" value="InterPro"/>
</dbReference>
<dbReference type="SUPFAM" id="SSF56112">
    <property type="entry name" value="Protein kinase-like (PK-like)"/>
    <property type="match status" value="1"/>
</dbReference>
<gene>
    <name evidence="3" type="ORF">C1645_742654</name>
</gene>
<evidence type="ECO:0000313" key="4">
    <source>
        <dbReference type="Proteomes" id="UP000265703"/>
    </source>
</evidence>
<sequence>MSNNTNEWVNWIEEAISKEHIKYYEYEKFYNFNEIGSGGFGIVHRANWKNSHEYFALKSFFNFNETTAKEIVHEIKLQREVDFHRNIIRFYGVAISSCGM</sequence>
<feature type="binding site" evidence="1">
    <location>
        <position position="58"/>
    </location>
    <ligand>
        <name>ATP</name>
        <dbReference type="ChEBI" id="CHEBI:30616"/>
    </ligand>
</feature>
<dbReference type="PROSITE" id="PS00107">
    <property type="entry name" value="PROTEIN_KINASE_ATP"/>
    <property type="match status" value="1"/>
</dbReference>
<dbReference type="AlphaFoldDB" id="A0A397SN32"/>
<accession>A0A397SN32</accession>
<dbReference type="GO" id="GO:0005524">
    <property type="term" value="F:ATP binding"/>
    <property type="evidence" value="ECO:0007669"/>
    <property type="project" value="UniProtKB-UniRule"/>
</dbReference>
<evidence type="ECO:0000313" key="3">
    <source>
        <dbReference type="EMBL" id="RIA84024.1"/>
    </source>
</evidence>
<keyword evidence="4" id="KW-1185">Reference proteome</keyword>
<keyword evidence="1" id="KW-0547">Nucleotide-binding</keyword>
<dbReference type="Proteomes" id="UP000265703">
    <property type="component" value="Unassembled WGS sequence"/>
</dbReference>
<protein>
    <recommendedName>
        <fullName evidence="2">Protein kinase domain-containing protein</fullName>
    </recommendedName>
</protein>
<keyword evidence="1" id="KW-0067">ATP-binding</keyword>
<dbReference type="OrthoDB" id="10261027at2759"/>
<proteinExistence type="predicted"/>
<feature type="domain" description="Protein kinase" evidence="2">
    <location>
        <begin position="29"/>
        <end position="100"/>
    </location>
</feature>
<comment type="caution">
    <text evidence="3">The sequence shown here is derived from an EMBL/GenBank/DDBJ whole genome shotgun (WGS) entry which is preliminary data.</text>
</comment>